<dbReference type="SMART" id="SM00028">
    <property type="entry name" value="TPR"/>
    <property type="match status" value="2"/>
</dbReference>
<gene>
    <name evidence="4" type="primary">LOC105267785</name>
</gene>
<dbReference type="Proteomes" id="UP000694866">
    <property type="component" value="Unplaced"/>
</dbReference>
<proteinExistence type="predicted"/>
<dbReference type="InterPro" id="IPR011990">
    <property type="entry name" value="TPR-like_helical_dom_sf"/>
</dbReference>
<evidence type="ECO:0000313" key="3">
    <source>
        <dbReference type="Proteomes" id="UP000694866"/>
    </source>
</evidence>
<dbReference type="GeneID" id="105267785"/>
<accession>A0A9R1U2J1</accession>
<dbReference type="Gene3D" id="1.25.40.10">
    <property type="entry name" value="Tetratricopeptide repeat domain"/>
    <property type="match status" value="1"/>
</dbReference>
<dbReference type="InterPro" id="IPR019734">
    <property type="entry name" value="TPR_rpt"/>
</dbReference>
<dbReference type="RefSeq" id="XP_011305183.1">
    <property type="nucleotide sequence ID" value="XM_011306881.1"/>
</dbReference>
<dbReference type="PROSITE" id="PS50005">
    <property type="entry name" value="TPR"/>
    <property type="match status" value="1"/>
</dbReference>
<dbReference type="AlphaFoldDB" id="A0A9R1U2J1"/>
<feature type="domain" description="BDBT FKBP like N-terminal" evidence="2">
    <location>
        <begin position="12"/>
        <end position="120"/>
    </location>
</feature>
<keyword evidence="1" id="KW-0802">TPR repeat</keyword>
<keyword evidence="3" id="KW-1185">Reference proteome</keyword>
<dbReference type="KEGG" id="fas:105267785"/>
<protein>
    <submittedName>
        <fullName evidence="4">70 kDa peptidyl-prolyl isomerase-like</fullName>
    </submittedName>
</protein>
<dbReference type="PANTHER" id="PTHR46512">
    <property type="entry name" value="PEPTIDYLPROLYL ISOMERASE"/>
    <property type="match status" value="1"/>
</dbReference>
<feature type="repeat" description="TPR" evidence="1">
    <location>
        <begin position="230"/>
        <end position="263"/>
    </location>
</feature>
<dbReference type="InterPro" id="IPR050754">
    <property type="entry name" value="FKBP4/5/8-like"/>
</dbReference>
<evidence type="ECO:0000313" key="4">
    <source>
        <dbReference type="RefSeq" id="XP_011305183.1"/>
    </source>
</evidence>
<dbReference type="PROSITE" id="PS50293">
    <property type="entry name" value="TPR_REGION"/>
    <property type="match status" value="1"/>
</dbReference>
<evidence type="ECO:0000256" key="1">
    <source>
        <dbReference type="PROSITE-ProRule" id="PRU00339"/>
    </source>
</evidence>
<organism evidence="3 4">
    <name type="scientific">Fopius arisanus</name>
    <dbReference type="NCBI Taxonomy" id="64838"/>
    <lineage>
        <taxon>Eukaryota</taxon>
        <taxon>Metazoa</taxon>
        <taxon>Ecdysozoa</taxon>
        <taxon>Arthropoda</taxon>
        <taxon>Hexapoda</taxon>
        <taxon>Insecta</taxon>
        <taxon>Pterygota</taxon>
        <taxon>Neoptera</taxon>
        <taxon>Endopterygota</taxon>
        <taxon>Hymenoptera</taxon>
        <taxon>Apocrita</taxon>
        <taxon>Ichneumonoidea</taxon>
        <taxon>Braconidae</taxon>
        <taxon>Opiinae</taxon>
        <taxon>Fopius</taxon>
    </lineage>
</organism>
<sequence>MASLVKTDYSTSDGTIKKHVITHGALEAKPMDGSVCHLHIEDIQILPPNSLDLSTLNSEILSSKPDIIITINETLSQFDNQLEVAIRWMGEKEVARISIRLPAPDESSNDSITIEFTATLTSHIPCKPIWTWSPKEKYNLAMKYKSMGVDLVRENRFKDAFHRFSKSTKLLISMEPMEPDVERPEELIMKIQELKTSLYNNMAMCQVKYNNQEHAIELCTKVLQRDEYNVKALYRRGCAYGALRDNEKAIEDLQRAAELEPDNTAVKEKLKIYREKFRLAKIQSDLMVKRMFKS</sequence>
<dbReference type="SUPFAM" id="SSF48452">
    <property type="entry name" value="TPR-like"/>
    <property type="match status" value="1"/>
</dbReference>
<dbReference type="InterPro" id="IPR040478">
    <property type="entry name" value="FKBP_N_2"/>
</dbReference>
<dbReference type="Pfam" id="PF00515">
    <property type="entry name" value="TPR_1"/>
    <property type="match status" value="1"/>
</dbReference>
<reference evidence="4" key="1">
    <citation type="submission" date="2025-08" db="UniProtKB">
        <authorList>
            <consortium name="RefSeq"/>
        </authorList>
    </citation>
    <scope>IDENTIFICATION</scope>
    <source>
        <strain evidence="4">USDA-PBARC FA_bdor</strain>
        <tissue evidence="4">Whole organism</tissue>
    </source>
</reference>
<name>A0A9R1U2J1_9HYME</name>
<dbReference type="Pfam" id="PF18023">
    <property type="entry name" value="FKBP_N_2"/>
    <property type="match status" value="1"/>
</dbReference>
<dbReference type="OrthoDB" id="433738at2759"/>
<dbReference type="PANTHER" id="PTHR46512:SF10">
    <property type="entry name" value="FK506-BINDING PROTEIN-LIKE"/>
    <property type="match status" value="1"/>
</dbReference>
<evidence type="ECO:0000259" key="2">
    <source>
        <dbReference type="Pfam" id="PF18023"/>
    </source>
</evidence>